<reference evidence="7" key="1">
    <citation type="journal article" date="2021" name="PeerJ">
        <title>Extensive microbial diversity within the chicken gut microbiome revealed by metagenomics and culture.</title>
        <authorList>
            <person name="Gilroy R."/>
            <person name="Ravi A."/>
            <person name="Getino M."/>
            <person name="Pursley I."/>
            <person name="Horton D.L."/>
            <person name="Alikhan N.F."/>
            <person name="Baker D."/>
            <person name="Gharbi K."/>
            <person name="Hall N."/>
            <person name="Watson M."/>
            <person name="Adriaenssens E.M."/>
            <person name="Foster-Nyarko E."/>
            <person name="Jarju S."/>
            <person name="Secka A."/>
            <person name="Antonio M."/>
            <person name="Oren A."/>
            <person name="Chaudhuri R.R."/>
            <person name="La Ragione R."/>
            <person name="Hildebrand F."/>
            <person name="Pallen M.J."/>
        </authorList>
    </citation>
    <scope>NUCLEOTIDE SEQUENCE</scope>
    <source>
        <strain evidence="7">ChiW19-6364</strain>
    </source>
</reference>
<evidence type="ECO:0000313" key="8">
    <source>
        <dbReference type="Proteomes" id="UP000823850"/>
    </source>
</evidence>
<evidence type="ECO:0000259" key="6">
    <source>
        <dbReference type="PROSITE" id="PS50922"/>
    </source>
</evidence>
<dbReference type="GO" id="GO:0016020">
    <property type="term" value="C:membrane"/>
    <property type="evidence" value="ECO:0007669"/>
    <property type="project" value="UniProtKB-SubCell"/>
</dbReference>
<evidence type="ECO:0000256" key="3">
    <source>
        <dbReference type="ARBA" id="ARBA00022989"/>
    </source>
</evidence>
<evidence type="ECO:0000256" key="5">
    <source>
        <dbReference type="SAM" id="Phobius"/>
    </source>
</evidence>
<keyword evidence="2 5" id="KW-0812">Transmembrane</keyword>
<sequence length="367" mass="42359">MMINPFFLLVFFVLLYLAVLYESNAALALCLLFVFWFVGSILQLLYNIQKVRMDFPPSANSSKENQAVFTLTVKNPGLLPVSGIKLRLILLDQNGHKAESKILSLSLGPRCRRKYSLTFSSPYCGRFQIYIKKMRIYSFFSLARISRRTDYLGEALFFPEPSLIPLRLSEQTRYFSPEGEDTLENPFLSSVSGSFQDDVRSYHPGDRLGLVHWKLSARADELLIRSPVTGEGFSILLFLDLKAPVQINSVKQISSFFQCAASLSFSMLEIKCSHLMIWFDQKAQCFQRLPIRNEEDLTFALYFLLHGKFYQESRDLYALYSQEYPTDTWASRLLLDTRLELWQEDIKLLSTDAVNWKEDLALTEITL</sequence>
<evidence type="ECO:0000313" key="7">
    <source>
        <dbReference type="EMBL" id="HJD39046.1"/>
    </source>
</evidence>
<organism evidence="7 8">
    <name type="scientific">Candidatus Blautia stercoripullorum</name>
    <dbReference type="NCBI Taxonomy" id="2838502"/>
    <lineage>
        <taxon>Bacteria</taxon>
        <taxon>Bacillati</taxon>
        <taxon>Bacillota</taxon>
        <taxon>Clostridia</taxon>
        <taxon>Lachnospirales</taxon>
        <taxon>Lachnospiraceae</taxon>
        <taxon>Blautia</taxon>
    </lineage>
</organism>
<evidence type="ECO:0000256" key="1">
    <source>
        <dbReference type="ARBA" id="ARBA00004141"/>
    </source>
</evidence>
<gene>
    <name evidence="7" type="ORF">H9913_03385</name>
</gene>
<dbReference type="PANTHER" id="PTHR34351">
    <property type="entry name" value="SLR1927 PROTEIN-RELATED"/>
    <property type="match status" value="1"/>
</dbReference>
<comment type="caution">
    <text evidence="7">The sequence shown here is derived from an EMBL/GenBank/DDBJ whole genome shotgun (WGS) entry which is preliminary data.</text>
</comment>
<dbReference type="PANTHER" id="PTHR34351:SF1">
    <property type="entry name" value="SLR1927 PROTEIN"/>
    <property type="match status" value="1"/>
</dbReference>
<protein>
    <submittedName>
        <fullName evidence="7">DUF58 domain-containing protein</fullName>
    </submittedName>
</protein>
<dbReference type="EMBL" id="DWUX01000063">
    <property type="protein sequence ID" value="HJD39046.1"/>
    <property type="molecule type" value="Genomic_DNA"/>
</dbReference>
<comment type="subcellular location">
    <subcellularLocation>
        <location evidence="1">Membrane</location>
        <topology evidence="1">Multi-pass membrane protein</topology>
    </subcellularLocation>
</comment>
<feature type="transmembrane region" description="Helical" evidence="5">
    <location>
        <begin position="6"/>
        <end position="21"/>
    </location>
</feature>
<evidence type="ECO:0000256" key="4">
    <source>
        <dbReference type="ARBA" id="ARBA00023136"/>
    </source>
</evidence>
<proteinExistence type="predicted"/>
<dbReference type="AlphaFoldDB" id="A0A9D2U2V2"/>
<evidence type="ECO:0000256" key="2">
    <source>
        <dbReference type="ARBA" id="ARBA00022692"/>
    </source>
</evidence>
<keyword evidence="4 5" id="KW-0472">Membrane</keyword>
<dbReference type="InterPro" id="IPR002881">
    <property type="entry name" value="DUF58"/>
</dbReference>
<dbReference type="Proteomes" id="UP000823850">
    <property type="component" value="Unassembled WGS sequence"/>
</dbReference>
<accession>A0A9D2U2V2</accession>
<keyword evidence="3 5" id="KW-1133">Transmembrane helix</keyword>
<dbReference type="PROSITE" id="PS50922">
    <property type="entry name" value="TLC"/>
    <property type="match status" value="1"/>
</dbReference>
<feature type="transmembrane region" description="Helical" evidence="5">
    <location>
        <begin position="26"/>
        <end position="46"/>
    </location>
</feature>
<name>A0A9D2U2V2_9FIRM</name>
<dbReference type="Pfam" id="PF01882">
    <property type="entry name" value="DUF58"/>
    <property type="match status" value="1"/>
</dbReference>
<reference evidence="7" key="2">
    <citation type="submission" date="2021-04" db="EMBL/GenBank/DDBJ databases">
        <authorList>
            <person name="Gilroy R."/>
        </authorList>
    </citation>
    <scope>NUCLEOTIDE SEQUENCE</scope>
    <source>
        <strain evidence="7">ChiW19-6364</strain>
    </source>
</reference>
<feature type="domain" description="TLC" evidence="6">
    <location>
        <begin position="1"/>
        <end position="49"/>
    </location>
</feature>
<dbReference type="InterPro" id="IPR006634">
    <property type="entry name" value="TLC-dom"/>
</dbReference>